<evidence type="ECO:0000259" key="10">
    <source>
        <dbReference type="PROSITE" id="PS50110"/>
    </source>
</evidence>
<dbReference type="STRING" id="1120996.SAMN02746066_01224"/>
<reference evidence="12 13" key="1">
    <citation type="submission" date="2016-11" db="EMBL/GenBank/DDBJ databases">
        <authorList>
            <person name="Jaros S."/>
            <person name="Januszkiewicz K."/>
            <person name="Wedrychowicz H."/>
        </authorList>
    </citation>
    <scope>NUCLEOTIDE SEQUENCE [LARGE SCALE GENOMIC DNA]</scope>
    <source>
        <strain evidence="12 13">DSM 15930</strain>
    </source>
</reference>
<feature type="modified residue" description="4-aspartylphosphate" evidence="8">
    <location>
        <position position="56"/>
    </location>
</feature>
<feature type="domain" description="Response regulatory" evidence="10">
    <location>
        <begin position="7"/>
        <end position="120"/>
    </location>
</feature>
<dbReference type="CDD" id="cd00383">
    <property type="entry name" value="trans_reg_C"/>
    <property type="match status" value="1"/>
</dbReference>
<keyword evidence="3" id="KW-0902">Two-component regulatory system</keyword>
<dbReference type="SMART" id="SM00862">
    <property type="entry name" value="Trans_reg_C"/>
    <property type="match status" value="1"/>
</dbReference>
<evidence type="ECO:0000256" key="4">
    <source>
        <dbReference type="ARBA" id="ARBA00023015"/>
    </source>
</evidence>
<dbReference type="PROSITE" id="PS50110">
    <property type="entry name" value="RESPONSE_REGULATORY"/>
    <property type="match status" value="1"/>
</dbReference>
<protein>
    <recommendedName>
        <fullName evidence="1">Stage 0 sporulation protein A homolog</fullName>
    </recommendedName>
</protein>
<dbReference type="GO" id="GO:0000156">
    <property type="term" value="F:phosphorelay response regulator activity"/>
    <property type="evidence" value="ECO:0007669"/>
    <property type="project" value="TreeGrafter"/>
</dbReference>
<evidence type="ECO:0000256" key="3">
    <source>
        <dbReference type="ARBA" id="ARBA00023012"/>
    </source>
</evidence>
<dbReference type="InterPro" id="IPR001867">
    <property type="entry name" value="OmpR/PhoB-type_DNA-bd"/>
</dbReference>
<organism evidence="12 13">
    <name type="scientific">Anaerosporobacter mobilis DSM 15930</name>
    <dbReference type="NCBI Taxonomy" id="1120996"/>
    <lineage>
        <taxon>Bacteria</taxon>
        <taxon>Bacillati</taxon>
        <taxon>Bacillota</taxon>
        <taxon>Clostridia</taxon>
        <taxon>Lachnospirales</taxon>
        <taxon>Lachnospiraceae</taxon>
        <taxon>Anaerosporobacter</taxon>
    </lineage>
</organism>
<dbReference type="AlphaFoldDB" id="A0A1M7H094"/>
<keyword evidence="6" id="KW-0804">Transcription</keyword>
<dbReference type="Gene3D" id="3.40.50.2300">
    <property type="match status" value="1"/>
</dbReference>
<dbReference type="InterPro" id="IPR039420">
    <property type="entry name" value="WalR-like"/>
</dbReference>
<evidence type="ECO:0000256" key="2">
    <source>
        <dbReference type="ARBA" id="ARBA00022553"/>
    </source>
</evidence>
<dbReference type="CDD" id="cd17574">
    <property type="entry name" value="REC_OmpR"/>
    <property type="match status" value="1"/>
</dbReference>
<keyword evidence="13" id="KW-1185">Reference proteome</keyword>
<accession>A0A1M7H094</accession>
<dbReference type="GO" id="GO:0006355">
    <property type="term" value="P:regulation of DNA-templated transcription"/>
    <property type="evidence" value="ECO:0007669"/>
    <property type="project" value="InterPro"/>
</dbReference>
<feature type="domain" description="OmpR/PhoB-type" evidence="11">
    <location>
        <begin position="133"/>
        <end position="232"/>
    </location>
</feature>
<dbReference type="GO" id="GO:0000976">
    <property type="term" value="F:transcription cis-regulatory region binding"/>
    <property type="evidence" value="ECO:0007669"/>
    <property type="project" value="TreeGrafter"/>
</dbReference>
<dbReference type="Pfam" id="PF00486">
    <property type="entry name" value="Trans_reg_C"/>
    <property type="match status" value="1"/>
</dbReference>
<dbReference type="OrthoDB" id="9790442at2"/>
<dbReference type="GO" id="GO:0005829">
    <property type="term" value="C:cytosol"/>
    <property type="evidence" value="ECO:0007669"/>
    <property type="project" value="TreeGrafter"/>
</dbReference>
<evidence type="ECO:0000313" key="13">
    <source>
        <dbReference type="Proteomes" id="UP000184038"/>
    </source>
</evidence>
<dbReference type="InterPro" id="IPR001789">
    <property type="entry name" value="Sig_transdc_resp-reg_receiver"/>
</dbReference>
<proteinExistence type="predicted"/>
<sequence length="233" mass="26278">MKKENKNILIVDDEPKILEVVSSFLENKGYSTFTAENGQQALKVFEQENISLVVLDLMMPGISGEEVCLAIRKQSRVPIIMLTAKADEDNLLQGLRLGADDYIRKPFSLKELHARIETVLRRSGDDLTPLTVKNSWNDGDLCVDFEKNIIKRKEKIVSLTPNELKILSALIKYPGKVFTRSELIEIALGSDFDGYDRAIDSHVKNLRQKIEDDPRSPVYVLTIHGVGYKFGGE</sequence>
<keyword evidence="2 8" id="KW-0597">Phosphoprotein</keyword>
<name>A0A1M7H094_9FIRM</name>
<dbReference type="InterPro" id="IPR011006">
    <property type="entry name" value="CheY-like_superfamily"/>
</dbReference>
<dbReference type="Proteomes" id="UP000184038">
    <property type="component" value="Unassembled WGS sequence"/>
</dbReference>
<dbReference type="PANTHER" id="PTHR48111">
    <property type="entry name" value="REGULATOR OF RPOS"/>
    <property type="match status" value="1"/>
</dbReference>
<feature type="DNA-binding region" description="OmpR/PhoB-type" evidence="9">
    <location>
        <begin position="133"/>
        <end position="232"/>
    </location>
</feature>
<evidence type="ECO:0000256" key="1">
    <source>
        <dbReference type="ARBA" id="ARBA00018672"/>
    </source>
</evidence>
<dbReference type="RefSeq" id="WP_073284597.1">
    <property type="nucleotide sequence ID" value="NZ_FRCP01000007.1"/>
</dbReference>
<gene>
    <name evidence="12" type="ORF">SAMN02746066_01224</name>
</gene>
<keyword evidence="4" id="KW-0805">Transcription regulation</keyword>
<dbReference type="GO" id="GO:0032993">
    <property type="term" value="C:protein-DNA complex"/>
    <property type="evidence" value="ECO:0007669"/>
    <property type="project" value="TreeGrafter"/>
</dbReference>
<dbReference type="Gene3D" id="1.10.10.10">
    <property type="entry name" value="Winged helix-like DNA-binding domain superfamily/Winged helix DNA-binding domain"/>
    <property type="match status" value="1"/>
</dbReference>
<evidence type="ECO:0000256" key="7">
    <source>
        <dbReference type="ARBA" id="ARBA00024867"/>
    </source>
</evidence>
<evidence type="ECO:0000256" key="5">
    <source>
        <dbReference type="ARBA" id="ARBA00023125"/>
    </source>
</evidence>
<evidence type="ECO:0000259" key="11">
    <source>
        <dbReference type="PROSITE" id="PS51755"/>
    </source>
</evidence>
<evidence type="ECO:0000313" key="12">
    <source>
        <dbReference type="EMBL" id="SHM22054.1"/>
    </source>
</evidence>
<dbReference type="EMBL" id="FRCP01000007">
    <property type="protein sequence ID" value="SHM22054.1"/>
    <property type="molecule type" value="Genomic_DNA"/>
</dbReference>
<dbReference type="SMART" id="SM00448">
    <property type="entry name" value="REC"/>
    <property type="match status" value="1"/>
</dbReference>
<dbReference type="PANTHER" id="PTHR48111:SF73">
    <property type="entry name" value="ALKALINE PHOSPHATASE SYNTHESIS TRANSCRIPTIONAL REGULATORY PROTEIN PHOP"/>
    <property type="match status" value="1"/>
</dbReference>
<dbReference type="Pfam" id="PF00072">
    <property type="entry name" value="Response_reg"/>
    <property type="match status" value="1"/>
</dbReference>
<evidence type="ECO:0000256" key="9">
    <source>
        <dbReference type="PROSITE-ProRule" id="PRU01091"/>
    </source>
</evidence>
<dbReference type="InterPro" id="IPR036388">
    <property type="entry name" value="WH-like_DNA-bd_sf"/>
</dbReference>
<dbReference type="SUPFAM" id="SSF46894">
    <property type="entry name" value="C-terminal effector domain of the bipartite response regulators"/>
    <property type="match status" value="1"/>
</dbReference>
<keyword evidence="5 9" id="KW-0238">DNA-binding</keyword>
<comment type="function">
    <text evidence="7">May play the central regulatory role in sporulation. It may be an element of the effector pathway responsible for the activation of sporulation genes in response to nutritional stress. Spo0A may act in concert with spo0H (a sigma factor) to control the expression of some genes that are critical to the sporulation process.</text>
</comment>
<dbReference type="PROSITE" id="PS51755">
    <property type="entry name" value="OMPR_PHOB"/>
    <property type="match status" value="1"/>
</dbReference>
<dbReference type="FunFam" id="3.40.50.2300:FF:000001">
    <property type="entry name" value="DNA-binding response regulator PhoB"/>
    <property type="match status" value="1"/>
</dbReference>
<dbReference type="InterPro" id="IPR016032">
    <property type="entry name" value="Sig_transdc_resp-reg_C-effctor"/>
</dbReference>
<dbReference type="SUPFAM" id="SSF52172">
    <property type="entry name" value="CheY-like"/>
    <property type="match status" value="1"/>
</dbReference>
<evidence type="ECO:0000256" key="8">
    <source>
        <dbReference type="PROSITE-ProRule" id="PRU00169"/>
    </source>
</evidence>
<evidence type="ECO:0000256" key="6">
    <source>
        <dbReference type="ARBA" id="ARBA00023163"/>
    </source>
</evidence>